<protein>
    <submittedName>
        <fullName evidence="2">Crp/Fnr family transcriptional regulator</fullName>
    </submittedName>
</protein>
<organism evidence="2 3">
    <name type="scientific">Azospirillum oryzae</name>
    <dbReference type="NCBI Taxonomy" id="286727"/>
    <lineage>
        <taxon>Bacteria</taxon>
        <taxon>Pseudomonadati</taxon>
        <taxon>Pseudomonadota</taxon>
        <taxon>Alphaproteobacteria</taxon>
        <taxon>Rhodospirillales</taxon>
        <taxon>Azospirillaceae</taxon>
        <taxon>Azospirillum</taxon>
    </lineage>
</organism>
<dbReference type="InterPro" id="IPR050397">
    <property type="entry name" value="Env_Response_Regulators"/>
</dbReference>
<dbReference type="GO" id="GO:0005829">
    <property type="term" value="C:cytosol"/>
    <property type="evidence" value="ECO:0007669"/>
    <property type="project" value="TreeGrafter"/>
</dbReference>
<dbReference type="PROSITE" id="PS50042">
    <property type="entry name" value="CNMP_BINDING_3"/>
    <property type="match status" value="1"/>
</dbReference>
<accession>A0A6N1AHX4</accession>
<dbReference type="InterPro" id="IPR000595">
    <property type="entry name" value="cNMP-bd_dom"/>
</dbReference>
<dbReference type="Proteomes" id="UP000509702">
    <property type="component" value="Chromosome"/>
</dbReference>
<dbReference type="InterPro" id="IPR036390">
    <property type="entry name" value="WH_DNA-bd_sf"/>
</dbReference>
<dbReference type="PANTHER" id="PTHR24567">
    <property type="entry name" value="CRP FAMILY TRANSCRIPTIONAL REGULATORY PROTEIN"/>
    <property type="match status" value="1"/>
</dbReference>
<evidence type="ECO:0000313" key="3">
    <source>
        <dbReference type="Proteomes" id="UP000509702"/>
    </source>
</evidence>
<dbReference type="KEGG" id="aoz:HUE56_09790"/>
<reference evidence="2 3" key="1">
    <citation type="submission" date="2020-06" db="EMBL/GenBank/DDBJ databases">
        <title>Complete genome of Azosprillum oryzae KACC14407.</title>
        <authorList>
            <person name="Kim M."/>
            <person name="Park Y.-J."/>
            <person name="Shin J.-H."/>
        </authorList>
    </citation>
    <scope>NUCLEOTIDE SEQUENCE [LARGE SCALE GENOMIC DNA]</scope>
    <source>
        <strain evidence="2 3">KACC 14407</strain>
    </source>
</reference>
<dbReference type="GO" id="GO:0003700">
    <property type="term" value="F:DNA-binding transcription factor activity"/>
    <property type="evidence" value="ECO:0007669"/>
    <property type="project" value="TreeGrafter"/>
</dbReference>
<dbReference type="PANTHER" id="PTHR24567:SF74">
    <property type="entry name" value="HTH-TYPE TRANSCRIPTIONAL REGULATOR ARCR"/>
    <property type="match status" value="1"/>
</dbReference>
<gene>
    <name evidence="2" type="ORF">HUE56_09790</name>
</gene>
<name>A0A6N1AHX4_9PROT</name>
<sequence length="227" mass="24903">MIAIIWPRIPGEAVLGKLGASAWIGLVEPQRLHRRCLKPGEALFRQGDATVAVFLVDRGRVRLLRHLEDGSSVTLHVARAGESFAEAALWAEAYHCDGVAEMPSQVMVIPKPDLLAALEDNPQAALALARGLAAHVRDLRSRLELRNIRSASERVVAWLRLQVSGDPPMLRLDRPWTEIAAEIGLTHEAIYRALAVLERTGRLVRENGVVTLSAGSEAIEDAARKDR</sequence>
<dbReference type="Gene3D" id="2.60.120.10">
    <property type="entry name" value="Jelly Rolls"/>
    <property type="match status" value="1"/>
</dbReference>
<dbReference type="SMART" id="SM00100">
    <property type="entry name" value="cNMP"/>
    <property type="match status" value="1"/>
</dbReference>
<dbReference type="Pfam" id="PF00027">
    <property type="entry name" value="cNMP_binding"/>
    <property type="match status" value="1"/>
</dbReference>
<dbReference type="SUPFAM" id="SSF46785">
    <property type="entry name" value="Winged helix' DNA-binding domain"/>
    <property type="match status" value="1"/>
</dbReference>
<dbReference type="AlphaFoldDB" id="A0A6N1AHX4"/>
<evidence type="ECO:0000259" key="1">
    <source>
        <dbReference type="PROSITE" id="PS50042"/>
    </source>
</evidence>
<keyword evidence="3" id="KW-1185">Reference proteome</keyword>
<feature type="domain" description="Cyclic nucleotide-binding" evidence="1">
    <location>
        <begin position="14"/>
        <end position="89"/>
    </location>
</feature>
<proteinExistence type="predicted"/>
<dbReference type="InterPro" id="IPR018490">
    <property type="entry name" value="cNMP-bd_dom_sf"/>
</dbReference>
<dbReference type="OrthoDB" id="571714at2"/>
<dbReference type="InterPro" id="IPR014710">
    <property type="entry name" value="RmlC-like_jellyroll"/>
</dbReference>
<evidence type="ECO:0000313" key="2">
    <source>
        <dbReference type="EMBL" id="QKS50829.1"/>
    </source>
</evidence>
<dbReference type="CDD" id="cd00038">
    <property type="entry name" value="CAP_ED"/>
    <property type="match status" value="1"/>
</dbReference>
<dbReference type="EMBL" id="CP054619">
    <property type="protein sequence ID" value="QKS50829.1"/>
    <property type="molecule type" value="Genomic_DNA"/>
</dbReference>
<dbReference type="SUPFAM" id="SSF51206">
    <property type="entry name" value="cAMP-binding domain-like"/>
    <property type="match status" value="1"/>
</dbReference>